<dbReference type="GO" id="GO:0003677">
    <property type="term" value="F:DNA binding"/>
    <property type="evidence" value="ECO:0007669"/>
    <property type="project" value="InterPro"/>
</dbReference>
<reference evidence="1" key="1">
    <citation type="submission" date="2020-04" db="EMBL/GenBank/DDBJ databases">
        <authorList>
            <person name="Chiriac C."/>
            <person name="Salcher M."/>
            <person name="Ghai R."/>
            <person name="Kavagutti S V."/>
        </authorList>
    </citation>
    <scope>NUCLEOTIDE SEQUENCE</scope>
</reference>
<sequence length="129" mass="15724">MSQKLGLFDFLNDISFNKKKIFSEDSEREYNSYMINRWLSMRVDTIMYAQEMNINSHLPKNMQYDYYFHSLKKQKRKFDYIKHKKQDEIDIIKEYYGFSEARAKEMLNLFSDDDIEYMKSKLFKGGVSK</sequence>
<protein>
    <submittedName>
        <fullName evidence="1">Clamp loader small subunit</fullName>
    </submittedName>
</protein>
<dbReference type="GO" id="GO:0006260">
    <property type="term" value="P:DNA replication"/>
    <property type="evidence" value="ECO:0007669"/>
    <property type="project" value="InterPro"/>
</dbReference>
<dbReference type="Pfam" id="PF16790">
    <property type="entry name" value="Phage_clamp_A"/>
    <property type="match status" value="1"/>
</dbReference>
<evidence type="ECO:0000313" key="1">
    <source>
        <dbReference type="EMBL" id="CAB4141202.1"/>
    </source>
</evidence>
<gene>
    <name evidence="1" type="ORF">UFOVP410_41</name>
</gene>
<name>A0A6J5M4X8_9CAUD</name>
<dbReference type="Gene3D" id="1.20.272.50">
    <property type="entry name" value="Bacteriophage clamp loader A subunit, A' domain"/>
    <property type="match status" value="1"/>
</dbReference>
<proteinExistence type="predicted"/>
<dbReference type="EMBL" id="LR796388">
    <property type="protein sequence ID" value="CAB4141202.1"/>
    <property type="molecule type" value="Genomic_DNA"/>
</dbReference>
<organism evidence="1">
    <name type="scientific">uncultured Caudovirales phage</name>
    <dbReference type="NCBI Taxonomy" id="2100421"/>
    <lineage>
        <taxon>Viruses</taxon>
        <taxon>Duplodnaviria</taxon>
        <taxon>Heunggongvirae</taxon>
        <taxon>Uroviricota</taxon>
        <taxon>Caudoviricetes</taxon>
        <taxon>Peduoviridae</taxon>
        <taxon>Maltschvirus</taxon>
        <taxon>Maltschvirus maltsch</taxon>
    </lineage>
</organism>
<accession>A0A6J5M4X8</accession>
<dbReference type="InterPro" id="IPR031868">
    <property type="entry name" value="Phage_clamp_gp62"/>
</dbReference>